<dbReference type="InterPro" id="IPR015883">
    <property type="entry name" value="Glyco_hydro_20_cat"/>
</dbReference>
<proteinExistence type="inferred from homology"/>
<evidence type="ECO:0000313" key="12">
    <source>
        <dbReference type="Proteomes" id="UP000026960"/>
    </source>
</evidence>
<keyword evidence="5" id="KW-0325">Glycoprotein</keyword>
<reference evidence="11" key="1">
    <citation type="journal article" date="2009" name="Rice">
        <title>De Novo Next Generation Sequencing of Plant Genomes.</title>
        <authorList>
            <person name="Rounsley S."/>
            <person name="Marri P.R."/>
            <person name="Yu Y."/>
            <person name="He R."/>
            <person name="Sisneros N."/>
            <person name="Goicoechea J.L."/>
            <person name="Lee S.J."/>
            <person name="Angelova A."/>
            <person name="Kudrna D."/>
            <person name="Luo M."/>
            <person name="Affourtit J."/>
            <person name="Desany B."/>
            <person name="Knight J."/>
            <person name="Niazi F."/>
            <person name="Egholm M."/>
            <person name="Wing R.A."/>
        </authorList>
    </citation>
    <scope>NUCLEOTIDE SEQUENCE [LARGE SCALE GENOMIC DNA]</scope>
    <source>
        <strain evidence="11">cv. IRGC 105608</strain>
    </source>
</reference>
<dbReference type="HOGENOM" id="CLU_007082_0_4_1"/>
<evidence type="ECO:0000256" key="7">
    <source>
        <dbReference type="PIRSR" id="PIRSR001093-1"/>
    </source>
</evidence>
<dbReference type="SUPFAM" id="SSF55545">
    <property type="entry name" value="beta-N-acetylhexosaminidase-like domain"/>
    <property type="match status" value="1"/>
</dbReference>
<evidence type="ECO:0000256" key="1">
    <source>
        <dbReference type="ARBA" id="ARBA00001231"/>
    </source>
</evidence>
<evidence type="ECO:0000256" key="3">
    <source>
        <dbReference type="ARBA" id="ARBA00012663"/>
    </source>
</evidence>
<dbReference type="Gene3D" id="3.30.379.10">
    <property type="entry name" value="Chitobiase/beta-hexosaminidase domain 2-like"/>
    <property type="match status" value="1"/>
</dbReference>
<feature type="domain" description="Glycoside hydrolase family 20 catalytic" evidence="9">
    <location>
        <begin position="184"/>
        <end position="277"/>
    </location>
</feature>
<protein>
    <recommendedName>
        <fullName evidence="3">beta-N-acetylhexosaminidase</fullName>
        <ecNumber evidence="3">3.2.1.52</ecNumber>
    </recommendedName>
</protein>
<dbReference type="PANTHER" id="PTHR22600">
    <property type="entry name" value="BETA-HEXOSAMINIDASE"/>
    <property type="match status" value="1"/>
</dbReference>
<organism evidence="11">
    <name type="scientific">Oryza barthii</name>
    <dbReference type="NCBI Taxonomy" id="65489"/>
    <lineage>
        <taxon>Eukaryota</taxon>
        <taxon>Viridiplantae</taxon>
        <taxon>Streptophyta</taxon>
        <taxon>Embryophyta</taxon>
        <taxon>Tracheophyta</taxon>
        <taxon>Spermatophyta</taxon>
        <taxon>Magnoliopsida</taxon>
        <taxon>Liliopsida</taxon>
        <taxon>Poales</taxon>
        <taxon>Poaceae</taxon>
        <taxon>BOP clade</taxon>
        <taxon>Oryzoideae</taxon>
        <taxon>Oryzeae</taxon>
        <taxon>Oryzinae</taxon>
        <taxon>Oryza</taxon>
    </lineage>
</organism>
<reference evidence="11" key="2">
    <citation type="submission" date="2015-03" db="UniProtKB">
        <authorList>
            <consortium name="EnsemblPlants"/>
        </authorList>
    </citation>
    <scope>IDENTIFICATION</scope>
</reference>
<evidence type="ECO:0000259" key="9">
    <source>
        <dbReference type="Pfam" id="PF00728"/>
    </source>
</evidence>
<keyword evidence="8" id="KW-0732">Signal</keyword>
<evidence type="ECO:0000256" key="5">
    <source>
        <dbReference type="ARBA" id="ARBA00023180"/>
    </source>
</evidence>
<dbReference type="EC" id="3.2.1.52" evidence="3"/>
<evidence type="ECO:0000313" key="11">
    <source>
        <dbReference type="EnsemblPlants" id="OBART01G40080.1"/>
    </source>
</evidence>
<dbReference type="GO" id="GO:0016020">
    <property type="term" value="C:membrane"/>
    <property type="evidence" value="ECO:0007669"/>
    <property type="project" value="TreeGrafter"/>
</dbReference>
<evidence type="ECO:0000256" key="4">
    <source>
        <dbReference type="ARBA" id="ARBA00022801"/>
    </source>
</evidence>
<dbReference type="InterPro" id="IPR017853">
    <property type="entry name" value="GH"/>
</dbReference>
<dbReference type="InterPro" id="IPR029019">
    <property type="entry name" value="HEX_eukaryotic_N"/>
</dbReference>
<dbReference type="PaxDb" id="65489-OBART01G40080.1"/>
<dbReference type="PANTHER" id="PTHR22600:SF56">
    <property type="entry name" value="BETA-HEXOSAMINIDASE"/>
    <property type="match status" value="1"/>
</dbReference>
<dbReference type="PROSITE" id="PS51257">
    <property type="entry name" value="PROKAR_LIPOPROTEIN"/>
    <property type="match status" value="1"/>
</dbReference>
<dbReference type="eggNOG" id="KOG2499">
    <property type="taxonomic scope" value="Eukaryota"/>
</dbReference>
<evidence type="ECO:0000256" key="8">
    <source>
        <dbReference type="SAM" id="SignalP"/>
    </source>
</evidence>
<evidence type="ECO:0000259" key="10">
    <source>
        <dbReference type="Pfam" id="PF14845"/>
    </source>
</evidence>
<name>A0A0D3EX93_9ORYZ</name>
<dbReference type="InterPro" id="IPR029018">
    <property type="entry name" value="Hex-like_dom2"/>
</dbReference>
<dbReference type="AlphaFoldDB" id="A0A0D3EX93"/>
<feature type="domain" description="Glycoside hydrolase family 20 catalytic" evidence="9">
    <location>
        <begin position="317"/>
        <end position="408"/>
    </location>
</feature>
<keyword evidence="6" id="KW-0326">Glycosidase</keyword>
<dbReference type="SUPFAM" id="SSF51445">
    <property type="entry name" value="(Trans)glycosidases"/>
    <property type="match status" value="1"/>
</dbReference>
<dbReference type="STRING" id="65489.A0A0D3EX93"/>
<dbReference type="Pfam" id="PF00728">
    <property type="entry name" value="Glyco_hydro_20"/>
    <property type="match status" value="2"/>
</dbReference>
<comment type="catalytic activity">
    <reaction evidence="1">
        <text>Hydrolysis of terminal non-reducing N-acetyl-D-hexosamine residues in N-acetyl-beta-D-hexosaminides.</text>
        <dbReference type="EC" id="3.2.1.52"/>
    </reaction>
</comment>
<dbReference type="GO" id="GO:0004563">
    <property type="term" value="F:beta-N-acetylhexosaminidase activity"/>
    <property type="evidence" value="ECO:0007669"/>
    <property type="project" value="UniProtKB-EC"/>
</dbReference>
<dbReference type="PRINTS" id="PR00738">
    <property type="entry name" value="GLHYDRLASE20"/>
</dbReference>
<keyword evidence="4" id="KW-0378">Hydrolase</keyword>
<dbReference type="GO" id="GO:0005975">
    <property type="term" value="P:carbohydrate metabolic process"/>
    <property type="evidence" value="ECO:0007669"/>
    <property type="project" value="InterPro"/>
</dbReference>
<dbReference type="Pfam" id="PF14845">
    <property type="entry name" value="Glycohydro_20b2"/>
    <property type="match status" value="1"/>
</dbReference>
<dbReference type="EnsemblPlants" id="OBART01G40080.1">
    <property type="protein sequence ID" value="OBART01G40080.1"/>
    <property type="gene ID" value="OBART01G40080"/>
</dbReference>
<dbReference type="Proteomes" id="UP000026960">
    <property type="component" value="Chromosome 1"/>
</dbReference>
<keyword evidence="12" id="KW-1185">Reference proteome</keyword>
<feature type="active site" description="Proton donor" evidence="7">
    <location>
        <position position="304"/>
    </location>
</feature>
<evidence type="ECO:0000256" key="6">
    <source>
        <dbReference type="ARBA" id="ARBA00023295"/>
    </source>
</evidence>
<feature type="domain" description="Beta-hexosaminidase eukaryotic type N-terminal" evidence="10">
    <location>
        <begin position="41"/>
        <end position="159"/>
    </location>
</feature>
<feature type="chain" id="PRO_5002261150" description="beta-N-acetylhexosaminidase" evidence="8">
    <location>
        <begin position="33"/>
        <end position="458"/>
    </location>
</feature>
<dbReference type="Gramene" id="OBART01G40080.1">
    <property type="protein sequence ID" value="OBART01G40080.1"/>
    <property type="gene ID" value="OBART01G40080"/>
</dbReference>
<sequence>MKRRISYHLANMAQALSLGLLLAFLAIQSCIAIELTDHIDLWPMPTSVSHGTQRLYVSKDITMSMEGSTYPDGKGILKDAFQRVVDLMKLNHVVDGANPSSFVLTGVNVVVHSPEDELKFGVDESYNLSVPTAGYPLRVQIEAQTVFGALHALQTFSQLCYFDFTSKLIELISAPWRISDTPRFPYRGLLIDTSRHYLPVTNVLHWHIVDAQSFPIEIPSYPKLWNGSYSFSERYTTSDAVDIVRYAENRGVNVMAEIDVPGHALSWGVGYPSLWPSDSCKEPLDVSNNFTFGVIDGILSGGDEVNTSCWTATPHIKKWLGEDVAPKVVAAGLRCIVSNQDKWYLDHLDATWEGFYTNEPLKGIDDPEQQSLVIGGEVCMWGEQIDASDIEQTIWPRAAAAAERLWTPIEKIAEDPRLVTSRLARFRCLLNQRGVAAAPVAGYGRTAPYEPGPCNHKN</sequence>
<feature type="signal peptide" evidence="8">
    <location>
        <begin position="1"/>
        <end position="32"/>
    </location>
</feature>
<evidence type="ECO:0000256" key="2">
    <source>
        <dbReference type="ARBA" id="ARBA00006285"/>
    </source>
</evidence>
<accession>A0A0D3EX93</accession>
<dbReference type="Gene3D" id="3.20.20.80">
    <property type="entry name" value="Glycosidases"/>
    <property type="match status" value="2"/>
</dbReference>
<dbReference type="GO" id="GO:0030203">
    <property type="term" value="P:glycosaminoglycan metabolic process"/>
    <property type="evidence" value="ECO:0007669"/>
    <property type="project" value="TreeGrafter"/>
</dbReference>
<dbReference type="InterPro" id="IPR025705">
    <property type="entry name" value="Beta_hexosaminidase_sua/sub"/>
</dbReference>
<dbReference type="PIRSF" id="PIRSF001093">
    <property type="entry name" value="B-hxosamndse_ab_euk"/>
    <property type="match status" value="1"/>
</dbReference>
<comment type="similarity">
    <text evidence="2">Belongs to the glycosyl hydrolase 20 family.</text>
</comment>